<comment type="caution">
    <text evidence="2">The sequence shown here is derived from an EMBL/GenBank/DDBJ whole genome shotgun (WGS) entry which is preliminary data.</text>
</comment>
<dbReference type="EMBL" id="WWEO01000031">
    <property type="protein sequence ID" value="NCD67937.1"/>
    <property type="molecule type" value="Genomic_DNA"/>
</dbReference>
<protein>
    <recommendedName>
        <fullName evidence="4">Peptidase</fullName>
    </recommendedName>
</protein>
<gene>
    <name evidence="2" type="ORF">GSY63_01050</name>
</gene>
<feature type="signal peptide" evidence="1">
    <location>
        <begin position="1"/>
        <end position="20"/>
    </location>
</feature>
<dbReference type="Proteomes" id="UP000638732">
    <property type="component" value="Unassembled WGS sequence"/>
</dbReference>
<reference evidence="2" key="2">
    <citation type="submission" date="2020-10" db="EMBL/GenBank/DDBJ databases">
        <title>Mucilaginibacter sp. nov., isolated from soil.</title>
        <authorList>
            <person name="Jeon C.O."/>
        </authorList>
    </citation>
    <scope>NUCLEOTIDE SEQUENCE</scope>
    <source>
        <strain evidence="2">R11</strain>
    </source>
</reference>
<evidence type="ECO:0000313" key="2">
    <source>
        <dbReference type="EMBL" id="NCD67937.1"/>
    </source>
</evidence>
<dbReference type="AlphaFoldDB" id="A0A965ZDU1"/>
<accession>A0A965ZDU1</accession>
<name>A0A965ZDU1_9SPHI</name>
<keyword evidence="1" id="KW-0732">Signal</keyword>
<evidence type="ECO:0000313" key="3">
    <source>
        <dbReference type="Proteomes" id="UP000638732"/>
    </source>
</evidence>
<sequence>MKSLFFIIVISLLASVESLAQNFMGCTSQDAIALGRVLPVVESTRNPQMDYCIKKNAESVGKFLGVNVGVIMFEDSVYDKPNICVSRIDELSGTDGTVAIGCNYLQNMYSYSGNFNIIPIVLAHEIAHILDITLKATPPSGMYSELYADFLSGCFMAYRSKQTFADVSNNLRWVVRIGDYTAVGDPARHGTPMQRTAAFKAGFDWYKEQLAVGCVVVGIDASAAARKYLNLPDFDDADKIAGN</sequence>
<dbReference type="RefSeq" id="WP_166583963.1">
    <property type="nucleotide sequence ID" value="NZ_WWEO01000031.1"/>
</dbReference>
<proteinExistence type="predicted"/>
<reference evidence="2" key="1">
    <citation type="submission" date="2020-01" db="EMBL/GenBank/DDBJ databases">
        <authorList>
            <person name="Seo Y.L."/>
        </authorList>
    </citation>
    <scope>NUCLEOTIDE SEQUENCE</scope>
    <source>
        <strain evidence="2">R11</strain>
    </source>
</reference>
<evidence type="ECO:0008006" key="4">
    <source>
        <dbReference type="Google" id="ProtNLM"/>
    </source>
</evidence>
<evidence type="ECO:0000256" key="1">
    <source>
        <dbReference type="SAM" id="SignalP"/>
    </source>
</evidence>
<organism evidence="2 3">
    <name type="scientific">Mucilaginibacter agri</name>
    <dbReference type="NCBI Taxonomy" id="2695265"/>
    <lineage>
        <taxon>Bacteria</taxon>
        <taxon>Pseudomonadati</taxon>
        <taxon>Bacteroidota</taxon>
        <taxon>Sphingobacteriia</taxon>
        <taxon>Sphingobacteriales</taxon>
        <taxon>Sphingobacteriaceae</taxon>
        <taxon>Mucilaginibacter</taxon>
    </lineage>
</organism>
<keyword evidence="3" id="KW-1185">Reference proteome</keyword>
<feature type="chain" id="PRO_5037604548" description="Peptidase" evidence="1">
    <location>
        <begin position="21"/>
        <end position="243"/>
    </location>
</feature>